<accession>A0A6N3CM90</accession>
<evidence type="ECO:0000256" key="1">
    <source>
        <dbReference type="ARBA" id="ARBA00004370"/>
    </source>
</evidence>
<dbReference type="SUPFAM" id="SSF52096">
    <property type="entry name" value="ClpP/crotonase"/>
    <property type="match status" value="2"/>
</dbReference>
<evidence type="ECO:0000259" key="8">
    <source>
        <dbReference type="Pfam" id="PF01343"/>
    </source>
</evidence>
<dbReference type="RefSeq" id="WP_412442573.1">
    <property type="nucleotide sequence ID" value="NZ_CACRUT010000015.1"/>
</dbReference>
<dbReference type="GO" id="GO:0006465">
    <property type="term" value="P:signal peptide processing"/>
    <property type="evidence" value="ECO:0007669"/>
    <property type="project" value="InterPro"/>
</dbReference>
<reference evidence="9" key="1">
    <citation type="submission" date="2019-11" db="EMBL/GenBank/DDBJ databases">
        <authorList>
            <person name="Feng L."/>
        </authorList>
    </citation>
    <scope>NUCLEOTIDE SEQUENCE</scope>
    <source>
        <strain evidence="9">PclaraLFYP37</strain>
    </source>
</reference>
<feature type="active site" description="Nucleophile" evidence="7">
    <location>
        <position position="386"/>
    </location>
</feature>
<dbReference type="EMBL" id="CACRUT010000015">
    <property type="protein sequence ID" value="VYU15761.1"/>
    <property type="molecule type" value="Genomic_DNA"/>
</dbReference>
<dbReference type="PIRSF" id="PIRSF001217">
    <property type="entry name" value="Protease_4_SppA"/>
    <property type="match status" value="1"/>
</dbReference>
<dbReference type="NCBIfam" id="TIGR00706">
    <property type="entry name" value="SppA_dom"/>
    <property type="match status" value="1"/>
</dbReference>
<name>A0A6N3CM90_9BACT</name>
<keyword evidence="5" id="KW-0720">Serine protease</keyword>
<dbReference type="Pfam" id="PF01343">
    <property type="entry name" value="Peptidase_S49"/>
    <property type="match status" value="2"/>
</dbReference>
<dbReference type="Gene3D" id="3.90.226.10">
    <property type="entry name" value="2-enoyl-CoA Hydratase, Chain A, domain 1"/>
    <property type="match status" value="3"/>
</dbReference>
<dbReference type="InterPro" id="IPR002142">
    <property type="entry name" value="Peptidase_S49"/>
</dbReference>
<comment type="similarity">
    <text evidence="2">Belongs to the peptidase S49 family.</text>
</comment>
<dbReference type="GO" id="GO:0008236">
    <property type="term" value="F:serine-type peptidase activity"/>
    <property type="evidence" value="ECO:0007669"/>
    <property type="project" value="UniProtKB-KW"/>
</dbReference>
<evidence type="ECO:0000256" key="6">
    <source>
        <dbReference type="ARBA" id="ARBA00023136"/>
    </source>
</evidence>
<dbReference type="InterPro" id="IPR047272">
    <property type="entry name" value="S49_SppA_C"/>
</dbReference>
<sequence>MKDFVKYTLATLCGLFLAGIALFILGILSIAGMMTMESAAPSIKPQSVLRLTLNGELQEDAPNDPLGDLFGSTYPTLSLREIQTAIQGAKENPNIDGIYIEAQTLLGATPAMIRDIRESLADFKKSGKYIIAYGDNYTQGAYYICSIADSIILNPQGQVNWCGMASQPIFYKDLLEKIGIKMQVFKVGSYKSAVEPFTATRMSDANREQVTSYLNDIWQTMLTDVSRSRSIKKDLLNEYADSMLTFRPAEELVRNGMIDSLCYIDGVSRMLRAKTGKDKGALPLVSVKELAAATEATPKKGDKIAVYYAYGDIVDRKTEWSENVIDAETVCRDLRTLREDESVKAVVLRVNSGGGSAYASEQIWHEVKLLREAKPVVVSMGGMAASGGYYISCAANYIVAEPTTLTGSIGIFGLIPDASQLLSDKLGLHFDVVKTNAHADFGTLARPFNPSEAQMMQGYIQRGYKLFTERVADGRNMKTGQVEKLAEGRVWTGRQAVENGLADANGNLQTAIKKAASLAQIKDYHTEYAPTPSPWYEGLFDQQKKDYLNTALQETLGTYYAPLMSLRQIRQMSVLQARIPYEPNFIN</sequence>
<dbReference type="GO" id="GO:0016020">
    <property type="term" value="C:membrane"/>
    <property type="evidence" value="ECO:0007669"/>
    <property type="project" value="UniProtKB-SubCell"/>
</dbReference>
<dbReference type="NCBIfam" id="TIGR00705">
    <property type="entry name" value="SppA_67K"/>
    <property type="match status" value="1"/>
</dbReference>
<gene>
    <name evidence="9" type="primary">sppA</name>
    <name evidence="9" type="ORF">PCLFYP37_02062</name>
</gene>
<dbReference type="PANTHER" id="PTHR33209">
    <property type="entry name" value="PROTEASE 4"/>
    <property type="match status" value="1"/>
</dbReference>
<protein>
    <submittedName>
        <fullName evidence="9">Protease 4</fullName>
        <ecNumber evidence="9">3.4.21.-</ecNumber>
    </submittedName>
</protein>
<dbReference type="CDD" id="cd07018">
    <property type="entry name" value="S49_SppA_67K_type"/>
    <property type="match status" value="1"/>
</dbReference>
<proteinExistence type="inferred from homology"/>
<keyword evidence="6" id="KW-0472">Membrane</keyword>
<feature type="active site" description="Proton donor/acceptor" evidence="7">
    <location>
        <position position="191"/>
    </location>
</feature>
<dbReference type="CDD" id="cd07023">
    <property type="entry name" value="S49_Sppa_N_C"/>
    <property type="match status" value="1"/>
</dbReference>
<dbReference type="InterPro" id="IPR004635">
    <property type="entry name" value="Pept_S49_SppA"/>
</dbReference>
<comment type="subcellular location">
    <subcellularLocation>
        <location evidence="1">Membrane</location>
    </subcellularLocation>
</comment>
<evidence type="ECO:0000313" key="9">
    <source>
        <dbReference type="EMBL" id="VYU15761.1"/>
    </source>
</evidence>
<dbReference type="InterPro" id="IPR047217">
    <property type="entry name" value="S49_SppA_67K_type_N"/>
</dbReference>
<dbReference type="InterPro" id="IPR004634">
    <property type="entry name" value="Pept_S49_pIV"/>
</dbReference>
<keyword evidence="3 9" id="KW-0645">Protease</keyword>
<evidence type="ECO:0000256" key="4">
    <source>
        <dbReference type="ARBA" id="ARBA00022801"/>
    </source>
</evidence>
<feature type="domain" description="Peptidase S49" evidence="8">
    <location>
        <begin position="123"/>
        <end position="272"/>
    </location>
</feature>
<dbReference type="AlphaFoldDB" id="A0A6N3CM90"/>
<keyword evidence="4 9" id="KW-0378">Hydrolase</keyword>
<evidence type="ECO:0000256" key="2">
    <source>
        <dbReference type="ARBA" id="ARBA00008683"/>
    </source>
</evidence>
<dbReference type="PANTHER" id="PTHR33209:SF1">
    <property type="entry name" value="PEPTIDASE S49 DOMAIN-CONTAINING PROTEIN"/>
    <property type="match status" value="1"/>
</dbReference>
<dbReference type="Gene3D" id="6.20.330.10">
    <property type="match status" value="1"/>
</dbReference>
<feature type="domain" description="Peptidase S49" evidence="8">
    <location>
        <begin position="370"/>
        <end position="521"/>
    </location>
</feature>
<dbReference type="EC" id="3.4.21.-" evidence="9"/>
<organism evidence="9">
    <name type="scientific">Paraprevotella clara</name>
    <dbReference type="NCBI Taxonomy" id="454154"/>
    <lineage>
        <taxon>Bacteria</taxon>
        <taxon>Pseudomonadati</taxon>
        <taxon>Bacteroidota</taxon>
        <taxon>Bacteroidia</taxon>
        <taxon>Bacteroidales</taxon>
        <taxon>Prevotellaceae</taxon>
        <taxon>Paraprevotella</taxon>
    </lineage>
</organism>
<evidence type="ECO:0000256" key="5">
    <source>
        <dbReference type="ARBA" id="ARBA00022825"/>
    </source>
</evidence>
<dbReference type="InterPro" id="IPR029045">
    <property type="entry name" value="ClpP/crotonase-like_dom_sf"/>
</dbReference>
<evidence type="ECO:0000256" key="7">
    <source>
        <dbReference type="PIRSR" id="PIRSR001217-1"/>
    </source>
</evidence>
<evidence type="ECO:0000256" key="3">
    <source>
        <dbReference type="ARBA" id="ARBA00022670"/>
    </source>
</evidence>